<proteinExistence type="predicted"/>
<organism evidence="1 2">
    <name type="scientific">Boeremia exigua</name>
    <dbReference type="NCBI Taxonomy" id="749465"/>
    <lineage>
        <taxon>Eukaryota</taxon>
        <taxon>Fungi</taxon>
        <taxon>Dikarya</taxon>
        <taxon>Ascomycota</taxon>
        <taxon>Pezizomycotina</taxon>
        <taxon>Dothideomycetes</taxon>
        <taxon>Pleosporomycetidae</taxon>
        <taxon>Pleosporales</taxon>
        <taxon>Pleosporineae</taxon>
        <taxon>Didymellaceae</taxon>
        <taxon>Boeremia</taxon>
    </lineage>
</organism>
<dbReference type="Proteomes" id="UP001153331">
    <property type="component" value="Unassembled WGS sequence"/>
</dbReference>
<evidence type="ECO:0000313" key="2">
    <source>
        <dbReference type="Proteomes" id="UP001153331"/>
    </source>
</evidence>
<sequence>MEGFKTYRITKFVKSLRRIPDGEYVVDEDEYLQPWGFTIYRTYYGPGSDQQWERLLLNITNGVKDRLREHKEYGDEPAVITQAEELYKLDSRSDPAVLAGSKLEAVRQLYHEGTGGQPMNTDNDPWRVFILVDEEVLADPELGFIKCVTADYDAAASVLKSSFMGPQRYFGWLRVPCDRVLSLWFELEVYFFEQIGNHTAGGPGAWWDPSDC</sequence>
<name>A0ACC2IRY0_9PLEO</name>
<accession>A0ACC2IRY0</accession>
<keyword evidence="2" id="KW-1185">Reference proteome</keyword>
<reference evidence="1" key="1">
    <citation type="submission" date="2022-11" db="EMBL/GenBank/DDBJ databases">
        <title>Genome Sequence of Boeremia exigua.</title>
        <authorList>
            <person name="Buettner E."/>
        </authorList>
    </citation>
    <scope>NUCLEOTIDE SEQUENCE</scope>
    <source>
        <strain evidence="1">CU02</strain>
    </source>
</reference>
<evidence type="ECO:0000313" key="1">
    <source>
        <dbReference type="EMBL" id="KAJ8117807.1"/>
    </source>
</evidence>
<protein>
    <submittedName>
        <fullName evidence="1">Uncharacterized protein</fullName>
    </submittedName>
</protein>
<gene>
    <name evidence="1" type="ORF">OPT61_g1082</name>
</gene>
<comment type="caution">
    <text evidence="1">The sequence shown here is derived from an EMBL/GenBank/DDBJ whole genome shotgun (WGS) entry which is preliminary data.</text>
</comment>
<dbReference type="EMBL" id="JAPHNI010000040">
    <property type="protein sequence ID" value="KAJ8117807.1"/>
    <property type="molecule type" value="Genomic_DNA"/>
</dbReference>